<comment type="caution">
    <text evidence="3">The sequence shown here is derived from an EMBL/GenBank/DDBJ whole genome shotgun (WGS) entry which is preliminary data.</text>
</comment>
<dbReference type="PANTHER" id="PTHR43228">
    <property type="entry name" value="TWO-COMPONENT RESPONSE REGULATOR"/>
    <property type="match status" value="1"/>
</dbReference>
<dbReference type="Gene3D" id="3.40.50.2300">
    <property type="match status" value="1"/>
</dbReference>
<dbReference type="STRING" id="28181.BEN30_03675"/>
<dbReference type="RefSeq" id="WP_069956667.1">
    <property type="nucleotide sequence ID" value="NZ_MCGG01000008.1"/>
</dbReference>
<evidence type="ECO:0000313" key="3">
    <source>
        <dbReference type="EMBL" id="OEJ69202.1"/>
    </source>
</evidence>
<organism evidence="3 4">
    <name type="scientific">Magnetovibrio blakemorei</name>
    <dbReference type="NCBI Taxonomy" id="28181"/>
    <lineage>
        <taxon>Bacteria</taxon>
        <taxon>Pseudomonadati</taxon>
        <taxon>Pseudomonadota</taxon>
        <taxon>Alphaproteobacteria</taxon>
        <taxon>Rhodospirillales</taxon>
        <taxon>Magnetovibrionaceae</taxon>
        <taxon>Magnetovibrio</taxon>
    </lineage>
</organism>
<dbReference type="CDD" id="cd17546">
    <property type="entry name" value="REC_hyHK_CKI1_RcsC-like"/>
    <property type="match status" value="1"/>
</dbReference>
<evidence type="ECO:0000313" key="4">
    <source>
        <dbReference type="Proteomes" id="UP000095347"/>
    </source>
</evidence>
<accession>A0A1E5QAZ3</accession>
<dbReference type="InterPro" id="IPR052048">
    <property type="entry name" value="ST_Response_Regulator"/>
</dbReference>
<dbReference type="PROSITE" id="PS50110">
    <property type="entry name" value="RESPONSE_REGULATORY"/>
    <property type="match status" value="1"/>
</dbReference>
<reference evidence="4" key="1">
    <citation type="submission" date="2016-07" db="EMBL/GenBank/DDBJ databases">
        <authorList>
            <person name="Florea S."/>
            <person name="Webb J.S."/>
            <person name="Jaromczyk J."/>
            <person name="Schardl C.L."/>
        </authorList>
    </citation>
    <scope>NUCLEOTIDE SEQUENCE [LARGE SCALE GENOMIC DNA]</scope>
    <source>
        <strain evidence="4">MV-1</strain>
    </source>
</reference>
<dbReference type="InterPro" id="IPR011006">
    <property type="entry name" value="CheY-like_superfamily"/>
</dbReference>
<comment type="caution">
    <text evidence="1">Lacks conserved residue(s) required for the propagation of feature annotation.</text>
</comment>
<keyword evidence="4" id="KW-1185">Reference proteome</keyword>
<dbReference type="InterPro" id="IPR001789">
    <property type="entry name" value="Sig_transdc_resp-reg_receiver"/>
</dbReference>
<dbReference type="SMART" id="SM00448">
    <property type="entry name" value="REC"/>
    <property type="match status" value="1"/>
</dbReference>
<dbReference type="Proteomes" id="UP000095347">
    <property type="component" value="Unassembled WGS sequence"/>
</dbReference>
<protein>
    <recommendedName>
        <fullName evidence="2">Response regulatory domain-containing protein</fullName>
    </recommendedName>
</protein>
<gene>
    <name evidence="3" type="ORF">BEN30_03675</name>
</gene>
<dbReference type="Pfam" id="PF00072">
    <property type="entry name" value="Response_reg"/>
    <property type="match status" value="1"/>
</dbReference>
<dbReference type="AlphaFoldDB" id="A0A1E5QAZ3"/>
<sequence>MKEKGLKHCSVLVADDSAASRTLLSTTLKDLGVDVVHTVPNGVAAIDYLRLSAKSSIHSPTPPVDLVISEWDMQPVGGMMLINWIRRHLDSPDRFTRTVIMSGELDSEKVERARNAGANAVFAKPFSISSLRKHVLHVLFNNPAFFKSQTYFGPDRRRNSPEFVLEERRRVKKPYSEVLGGGEHPYVGCFDLPHYYSEISLGKPRDRIDYAERNFAHQQLAAHSEDYADWVRGDAEVLRLAFRLADENPDMRARSMSLMGALIQRLEREGALLGYPLISAFAHTLDNTIKTDVHLWDQTSEIFAAALSGLDTVVRQDVRGEGGEVGRALSESLRRLNKKLLQLRPLHIHRQGVARFG</sequence>
<evidence type="ECO:0000259" key="2">
    <source>
        <dbReference type="PROSITE" id="PS50110"/>
    </source>
</evidence>
<dbReference type="PANTHER" id="PTHR43228:SF1">
    <property type="entry name" value="TWO-COMPONENT RESPONSE REGULATOR ARR22"/>
    <property type="match status" value="1"/>
</dbReference>
<dbReference type="SUPFAM" id="SSF52172">
    <property type="entry name" value="CheY-like"/>
    <property type="match status" value="1"/>
</dbReference>
<dbReference type="EMBL" id="MCGG01000008">
    <property type="protein sequence ID" value="OEJ69202.1"/>
    <property type="molecule type" value="Genomic_DNA"/>
</dbReference>
<proteinExistence type="predicted"/>
<feature type="domain" description="Response regulatory" evidence="2">
    <location>
        <begin position="10"/>
        <end position="139"/>
    </location>
</feature>
<dbReference type="GO" id="GO:0000160">
    <property type="term" value="P:phosphorelay signal transduction system"/>
    <property type="evidence" value="ECO:0007669"/>
    <property type="project" value="InterPro"/>
</dbReference>
<name>A0A1E5QAZ3_9PROT</name>
<evidence type="ECO:0000256" key="1">
    <source>
        <dbReference type="PROSITE-ProRule" id="PRU00169"/>
    </source>
</evidence>